<comment type="caution">
    <text evidence="12">The sequence shown here is derived from an EMBL/GenBank/DDBJ whole genome shotgun (WGS) entry which is preliminary data.</text>
</comment>
<dbReference type="EMBL" id="FSFA01000001">
    <property type="protein sequence ID" value="SHW83386.1"/>
    <property type="molecule type" value="Genomic_DNA"/>
</dbReference>
<dbReference type="InterPro" id="IPR001233">
    <property type="entry name" value="RtcB"/>
</dbReference>
<dbReference type="GO" id="GO:0042245">
    <property type="term" value="P:RNA repair"/>
    <property type="evidence" value="ECO:0007669"/>
    <property type="project" value="UniProtKB-KW"/>
</dbReference>
<evidence type="ECO:0000313" key="13">
    <source>
        <dbReference type="Proteomes" id="UP000185183"/>
    </source>
</evidence>
<feature type="binding site" evidence="10">
    <location>
        <begin position="163"/>
        <end position="167"/>
    </location>
    <ligand>
        <name>GMP</name>
        <dbReference type="ChEBI" id="CHEBI:58115"/>
    </ligand>
</feature>
<evidence type="ECO:0000256" key="4">
    <source>
        <dbReference type="ARBA" id="ARBA00022741"/>
    </source>
</evidence>
<feature type="binding site" evidence="10">
    <location>
        <begin position="269"/>
        <end position="270"/>
    </location>
    <ligand>
        <name>GMP</name>
        <dbReference type="ChEBI" id="CHEBI:58115"/>
    </ligand>
</feature>
<feature type="binding site" evidence="11">
    <location>
        <position position="76"/>
    </location>
    <ligand>
        <name>Mn(2+)</name>
        <dbReference type="ChEBI" id="CHEBI:29035"/>
        <label>1</label>
    </ligand>
</feature>
<dbReference type="GO" id="GO:0006396">
    <property type="term" value="P:RNA processing"/>
    <property type="evidence" value="ECO:0007669"/>
    <property type="project" value="InterPro"/>
</dbReference>
<sequence>MSTQFPVTMRGADNVALWAYEHEIEPAALNQLRNIAALGPVAKVAVMPDVHLGKGATVGSVIAMRDAVSPSAVGVDIGCGVCGVRTSLSAHDLPDDLSGLRSAVEAAIPVGFNSHERAVNVQRLGLRTAEHDRLWQSAKAIHANVDPFGGRAPRQLGTLGGGNHFLEVCLDGEDRVWLTLHSGSRNVGKELAERHITVAKGLPHNADLPDRDLAFFYANTPEMDAYLYDLTWAQQYAALSRQVMMALFRTVLSAAFAGVRFTDEINVHHNYVRRETVGGEEFIVTRKGAIRAGSDELALIPGSMGTGSYVVRGLGNPDSLFSASHGAGRKMSRSAAKRTFTVEDLAEQTAGIECRKDAGVVDEIPGAYKDIHGVIAAQDNLVAVVAHLRTILCVKG</sequence>
<dbReference type="GO" id="GO:0005525">
    <property type="term" value="F:GTP binding"/>
    <property type="evidence" value="ECO:0007669"/>
    <property type="project" value="UniProtKB-KW"/>
</dbReference>
<evidence type="ECO:0000256" key="6">
    <source>
        <dbReference type="ARBA" id="ARBA00023134"/>
    </source>
</evidence>
<keyword evidence="4 10" id="KW-0547">Nucleotide-binding</keyword>
<dbReference type="GO" id="GO:0006281">
    <property type="term" value="P:DNA repair"/>
    <property type="evidence" value="ECO:0007669"/>
    <property type="project" value="TreeGrafter"/>
</dbReference>
<feature type="binding site" evidence="11">
    <location>
        <position position="164"/>
    </location>
    <ligand>
        <name>Mn(2+)</name>
        <dbReference type="ChEBI" id="CHEBI:29035"/>
        <label>1</label>
    </ligand>
</feature>
<feature type="active site" description="GMP-histidine intermediate" evidence="9">
    <location>
        <position position="325"/>
    </location>
</feature>
<evidence type="ECO:0000256" key="10">
    <source>
        <dbReference type="PIRSR" id="PIRSR601233-2"/>
    </source>
</evidence>
<reference evidence="12 13" key="1">
    <citation type="submission" date="2016-11" db="EMBL/GenBank/DDBJ databases">
        <authorList>
            <consortium name="Pathogen Informatics"/>
        </authorList>
    </citation>
    <scope>NUCLEOTIDE SEQUENCE [LARGE SCALE GENOMIC DNA]</scope>
    <source>
        <strain evidence="12 13">968</strain>
    </source>
</reference>
<dbReference type="GO" id="GO:0016740">
    <property type="term" value="F:transferase activity"/>
    <property type="evidence" value="ECO:0007669"/>
    <property type="project" value="UniProtKB-KW"/>
</dbReference>
<proteinExistence type="predicted"/>
<dbReference type="Proteomes" id="UP000185183">
    <property type="component" value="Unassembled WGS sequence"/>
</dbReference>
<dbReference type="EC" id="6.5.1.8" evidence="1"/>
<dbReference type="AlphaFoldDB" id="A0A9Q7SAC7"/>
<dbReference type="SUPFAM" id="SSF103365">
    <property type="entry name" value="Hypothetical protein PH1602"/>
    <property type="match status" value="1"/>
</dbReference>
<dbReference type="InterPro" id="IPR052915">
    <property type="entry name" value="RtcB-like"/>
</dbReference>
<comment type="cofactor">
    <cofactor evidence="11">
        <name>Mn(2+)</name>
        <dbReference type="ChEBI" id="CHEBI:29035"/>
    </cofactor>
    <text evidence="11">Binds 2 manganese ions per subunit.</text>
</comment>
<accession>A0A9Q7SAC7</accession>
<feature type="binding site" evidence="10">
    <location>
        <begin position="301"/>
        <end position="304"/>
    </location>
    <ligand>
        <name>GMP</name>
        <dbReference type="ChEBI" id="CHEBI:58115"/>
    </ligand>
</feature>
<feature type="binding site" evidence="10">
    <location>
        <position position="308"/>
    </location>
    <ligand>
        <name>GMP</name>
        <dbReference type="ChEBI" id="CHEBI:58115"/>
    </ligand>
</feature>
<dbReference type="PANTHER" id="PTHR43749:SF2">
    <property type="entry name" value="RNA-SPLICING LIGASE RTCB"/>
    <property type="match status" value="1"/>
</dbReference>
<dbReference type="GO" id="GO:0003909">
    <property type="term" value="F:DNA ligase activity"/>
    <property type="evidence" value="ECO:0007669"/>
    <property type="project" value="TreeGrafter"/>
</dbReference>
<feature type="binding site" evidence="11">
    <location>
        <position position="269"/>
    </location>
    <ligand>
        <name>Mn(2+)</name>
        <dbReference type="ChEBI" id="CHEBI:29035"/>
        <label>2</label>
    </ligand>
</feature>
<evidence type="ECO:0000256" key="5">
    <source>
        <dbReference type="ARBA" id="ARBA00022800"/>
    </source>
</evidence>
<evidence type="ECO:0000256" key="8">
    <source>
        <dbReference type="ARBA" id="ARBA00047746"/>
    </source>
</evidence>
<dbReference type="Pfam" id="PF01139">
    <property type="entry name" value="RtcB"/>
    <property type="match status" value="1"/>
</dbReference>
<feature type="binding site" evidence="10">
    <location>
        <begin position="325"/>
        <end position="328"/>
    </location>
    <ligand>
        <name>GMP</name>
        <dbReference type="ChEBI" id="CHEBI:58115"/>
    </ligand>
</feature>
<evidence type="ECO:0000256" key="7">
    <source>
        <dbReference type="ARBA" id="ARBA00023211"/>
    </source>
</evidence>
<dbReference type="GO" id="GO:0170057">
    <property type="term" value="F:RNA ligase (GTP) activity"/>
    <property type="evidence" value="ECO:0007669"/>
    <property type="project" value="UniProtKB-EC"/>
</dbReference>
<evidence type="ECO:0000313" key="12">
    <source>
        <dbReference type="EMBL" id="SHW83386.1"/>
    </source>
</evidence>
<protein>
    <recommendedName>
        <fullName evidence="1">3'-phosphate/5'-hydroxy nucleic acid ligase</fullName>
        <ecNumber evidence="1">6.5.1.8</ecNumber>
    </recommendedName>
</protein>
<evidence type="ECO:0000256" key="1">
    <source>
        <dbReference type="ARBA" id="ARBA00012726"/>
    </source>
</evidence>
<keyword evidence="3 11" id="KW-0479">Metal-binding</keyword>
<keyword evidence="2 12" id="KW-0436">Ligase</keyword>
<evidence type="ECO:0000256" key="3">
    <source>
        <dbReference type="ARBA" id="ARBA00022723"/>
    </source>
</evidence>
<evidence type="ECO:0000256" key="2">
    <source>
        <dbReference type="ARBA" id="ARBA00022598"/>
    </source>
</evidence>
<dbReference type="PANTHER" id="PTHR43749">
    <property type="entry name" value="RNA-SPLICING LIGASE RTCB"/>
    <property type="match status" value="1"/>
</dbReference>
<dbReference type="Gene3D" id="3.90.1860.10">
    <property type="entry name" value="tRNA-splicing ligase RtcB"/>
    <property type="match status" value="1"/>
</dbReference>
<comment type="catalytic activity">
    <reaction evidence="8">
        <text>a 3'-end 3'-phospho-ribonucleotide-RNA + a 5'-end dephospho-ribonucleoside-RNA + GTP = a ribonucleotidyl-ribonucleotide-RNA + GMP + diphosphate</text>
        <dbReference type="Rhea" id="RHEA:68076"/>
        <dbReference type="Rhea" id="RHEA-COMP:10463"/>
        <dbReference type="Rhea" id="RHEA-COMP:13936"/>
        <dbReference type="Rhea" id="RHEA-COMP:17355"/>
        <dbReference type="ChEBI" id="CHEBI:33019"/>
        <dbReference type="ChEBI" id="CHEBI:37565"/>
        <dbReference type="ChEBI" id="CHEBI:58115"/>
        <dbReference type="ChEBI" id="CHEBI:83062"/>
        <dbReference type="ChEBI" id="CHEBI:138284"/>
        <dbReference type="ChEBI" id="CHEBI:173118"/>
        <dbReference type="EC" id="6.5.1.8"/>
    </reaction>
</comment>
<dbReference type="InterPro" id="IPR036025">
    <property type="entry name" value="RtcB-like_sf"/>
</dbReference>
<gene>
    <name evidence="12" type="primary">rtcB</name>
    <name evidence="12" type="ORF">SAMEA2275694_00352</name>
</gene>
<keyword evidence="7 11" id="KW-0464">Manganese</keyword>
<keyword evidence="6 10" id="KW-0342">GTP-binding</keyword>
<feature type="binding site" evidence="11">
    <location>
        <position position="181"/>
    </location>
    <ligand>
        <name>Mn(2+)</name>
        <dbReference type="ChEBI" id="CHEBI:29035"/>
        <label>2</label>
    </ligand>
</feature>
<feature type="binding site" evidence="10">
    <location>
        <position position="395"/>
    </location>
    <ligand>
        <name>GMP</name>
        <dbReference type="ChEBI" id="CHEBI:58115"/>
    </ligand>
</feature>
<evidence type="ECO:0000256" key="11">
    <source>
        <dbReference type="PIRSR" id="PIRSR601233-3"/>
    </source>
</evidence>
<keyword evidence="5" id="KW-0692">RNA repair</keyword>
<dbReference type="GO" id="GO:0030145">
    <property type="term" value="F:manganese ion binding"/>
    <property type="evidence" value="ECO:0007669"/>
    <property type="project" value="TreeGrafter"/>
</dbReference>
<evidence type="ECO:0000256" key="9">
    <source>
        <dbReference type="PIRSR" id="PIRSR601233-1"/>
    </source>
</evidence>
<name>A0A9Q7SAC7_9MYCO</name>
<organism evidence="12 13">
    <name type="scientific">Mycobacteroides abscessus subsp. bolletii</name>
    <dbReference type="NCBI Taxonomy" id="319705"/>
    <lineage>
        <taxon>Bacteria</taxon>
        <taxon>Bacillati</taxon>
        <taxon>Actinomycetota</taxon>
        <taxon>Actinomycetes</taxon>
        <taxon>Mycobacteriales</taxon>
        <taxon>Mycobacteriaceae</taxon>
        <taxon>Mycobacteroides</taxon>
        <taxon>Mycobacteroides abscessus</taxon>
    </lineage>
</organism>
<keyword evidence="12" id="KW-0808">Transferase</keyword>